<dbReference type="AlphaFoldDB" id="A0A915LC29"/>
<protein>
    <submittedName>
        <fullName evidence="2">Uncharacterized protein</fullName>
    </submittedName>
</protein>
<dbReference type="WBParaSite" id="nRc.2.0.1.t47903-RA">
    <property type="protein sequence ID" value="nRc.2.0.1.t47903-RA"/>
    <property type="gene ID" value="nRc.2.0.1.g47903"/>
</dbReference>
<keyword evidence="1" id="KW-1185">Reference proteome</keyword>
<sequence>MIVESNLESCPELGATLAPARGWGSCLDAGAWDKPNEKAWKSVKPKKSFCTLNKDTKRIFVRSQECLSGHKFSK</sequence>
<evidence type="ECO:0000313" key="1">
    <source>
        <dbReference type="Proteomes" id="UP000887565"/>
    </source>
</evidence>
<name>A0A915LC29_ROMCU</name>
<evidence type="ECO:0000313" key="2">
    <source>
        <dbReference type="WBParaSite" id="nRc.2.0.1.t47903-RA"/>
    </source>
</evidence>
<proteinExistence type="predicted"/>
<reference evidence="2" key="1">
    <citation type="submission" date="2022-11" db="UniProtKB">
        <authorList>
            <consortium name="WormBaseParasite"/>
        </authorList>
    </citation>
    <scope>IDENTIFICATION</scope>
</reference>
<accession>A0A915LC29</accession>
<dbReference type="Proteomes" id="UP000887565">
    <property type="component" value="Unplaced"/>
</dbReference>
<organism evidence="1 2">
    <name type="scientific">Romanomermis culicivorax</name>
    <name type="common">Nematode worm</name>
    <dbReference type="NCBI Taxonomy" id="13658"/>
    <lineage>
        <taxon>Eukaryota</taxon>
        <taxon>Metazoa</taxon>
        <taxon>Ecdysozoa</taxon>
        <taxon>Nematoda</taxon>
        <taxon>Enoplea</taxon>
        <taxon>Dorylaimia</taxon>
        <taxon>Mermithida</taxon>
        <taxon>Mermithoidea</taxon>
        <taxon>Mermithidae</taxon>
        <taxon>Romanomermis</taxon>
    </lineage>
</organism>